<dbReference type="Proteomes" id="UP001163823">
    <property type="component" value="Chromosome 14"/>
</dbReference>
<comment type="caution">
    <text evidence="4">The sequence shown here is derived from an EMBL/GenBank/DDBJ whole genome shotgun (WGS) entry which is preliminary data.</text>
</comment>
<keyword evidence="3" id="KW-0732">Signal</keyword>
<evidence type="ECO:0000256" key="1">
    <source>
        <dbReference type="SAM" id="MobiDB-lite"/>
    </source>
</evidence>
<feature type="compositionally biased region" description="Low complexity" evidence="1">
    <location>
        <begin position="61"/>
        <end position="77"/>
    </location>
</feature>
<organism evidence="4 5">
    <name type="scientific">Quillaja saponaria</name>
    <name type="common">Soap bark tree</name>
    <dbReference type="NCBI Taxonomy" id="32244"/>
    <lineage>
        <taxon>Eukaryota</taxon>
        <taxon>Viridiplantae</taxon>
        <taxon>Streptophyta</taxon>
        <taxon>Embryophyta</taxon>
        <taxon>Tracheophyta</taxon>
        <taxon>Spermatophyta</taxon>
        <taxon>Magnoliopsida</taxon>
        <taxon>eudicotyledons</taxon>
        <taxon>Gunneridae</taxon>
        <taxon>Pentapetalae</taxon>
        <taxon>rosids</taxon>
        <taxon>fabids</taxon>
        <taxon>Fabales</taxon>
        <taxon>Quillajaceae</taxon>
        <taxon>Quillaja</taxon>
    </lineage>
</organism>
<evidence type="ECO:0000256" key="2">
    <source>
        <dbReference type="SAM" id="Phobius"/>
    </source>
</evidence>
<evidence type="ECO:0000256" key="3">
    <source>
        <dbReference type="SAM" id="SignalP"/>
    </source>
</evidence>
<keyword evidence="2" id="KW-0812">Transmembrane</keyword>
<accession>A0AAD7KNB1</accession>
<dbReference type="EMBL" id="JARAOO010000014">
    <property type="protein sequence ID" value="KAJ7943013.1"/>
    <property type="molecule type" value="Genomic_DNA"/>
</dbReference>
<sequence length="159" mass="16881">MSHNLLNLSLATFLFFSILLHFLGTTRSDDSCPYPCYPPPTGTGSTPTTPSGTTLPPPSPSQSGSSYPPPSSQSGSSYPPPSGYLPYNPPPSYASGSGGGFNGGTPPPPDPIVPYFPFYFKKPPHQTEASSAITLHKWTVMIATTNLFVFLFLFSVCVT</sequence>
<feature type="chain" id="PRO_5042441947" evidence="3">
    <location>
        <begin position="29"/>
        <end position="159"/>
    </location>
</feature>
<keyword evidence="2" id="KW-1133">Transmembrane helix</keyword>
<protein>
    <submittedName>
        <fullName evidence="4">Leucine-rich repeat extensin-like protein 5</fullName>
    </submittedName>
</protein>
<evidence type="ECO:0000313" key="4">
    <source>
        <dbReference type="EMBL" id="KAJ7943014.1"/>
    </source>
</evidence>
<feature type="signal peptide" evidence="3">
    <location>
        <begin position="1"/>
        <end position="28"/>
    </location>
</feature>
<gene>
    <name evidence="4" type="ORF">O6P43_032617</name>
</gene>
<dbReference type="PANTHER" id="PTHR37702:SF1">
    <property type="entry name" value="HYDROXYPROLINE-RICH GLYCOPROTEIN FAMILY PROTEIN"/>
    <property type="match status" value="1"/>
</dbReference>
<reference evidence="4" key="1">
    <citation type="journal article" date="2023" name="Science">
        <title>Elucidation of the pathway for biosynthesis of saponin adjuvants from the soapbark tree.</title>
        <authorList>
            <person name="Reed J."/>
            <person name="Orme A."/>
            <person name="El-Demerdash A."/>
            <person name="Owen C."/>
            <person name="Martin L.B.B."/>
            <person name="Misra R.C."/>
            <person name="Kikuchi S."/>
            <person name="Rejzek M."/>
            <person name="Martin A.C."/>
            <person name="Harkess A."/>
            <person name="Leebens-Mack J."/>
            <person name="Louveau T."/>
            <person name="Stephenson M.J."/>
            <person name="Osbourn A."/>
        </authorList>
    </citation>
    <scope>NUCLEOTIDE SEQUENCE</scope>
    <source>
        <strain evidence="4">S10</strain>
    </source>
</reference>
<keyword evidence="5" id="KW-1185">Reference proteome</keyword>
<keyword evidence="2" id="KW-0472">Membrane</keyword>
<feature type="compositionally biased region" description="Pro residues" evidence="1">
    <location>
        <begin position="78"/>
        <end position="92"/>
    </location>
</feature>
<evidence type="ECO:0000313" key="5">
    <source>
        <dbReference type="Proteomes" id="UP001163823"/>
    </source>
</evidence>
<dbReference type="AlphaFoldDB" id="A0AAD7KNB1"/>
<feature type="compositionally biased region" description="Low complexity" evidence="1">
    <location>
        <begin position="42"/>
        <end position="54"/>
    </location>
</feature>
<dbReference type="KEGG" id="qsa:O6P43_032617"/>
<dbReference type="PANTHER" id="PTHR37702">
    <property type="entry name" value="PROLINE-RICH FAMILY PROTEIN"/>
    <property type="match status" value="1"/>
</dbReference>
<feature type="region of interest" description="Disordered" evidence="1">
    <location>
        <begin position="38"/>
        <end position="106"/>
    </location>
</feature>
<feature type="transmembrane region" description="Helical" evidence="2">
    <location>
        <begin position="138"/>
        <end position="158"/>
    </location>
</feature>
<proteinExistence type="predicted"/>
<name>A0AAD7KNB1_QUISA</name>
<dbReference type="EMBL" id="JARAOO010000014">
    <property type="protein sequence ID" value="KAJ7943014.1"/>
    <property type="molecule type" value="Genomic_DNA"/>
</dbReference>